<protein>
    <recommendedName>
        <fullName evidence="1">Thioredoxin-like fold domain-containing protein</fullName>
    </recommendedName>
</protein>
<proteinExistence type="predicted"/>
<dbReference type="InterPro" id="IPR036249">
    <property type="entry name" value="Thioredoxin-like_sf"/>
</dbReference>
<comment type="caution">
    <text evidence="2">The sequence shown here is derived from an EMBL/GenBank/DDBJ whole genome shotgun (WGS) entry which is preliminary data.</text>
</comment>
<gene>
    <name evidence="2" type="ORF">E6H03_07505</name>
</gene>
<sequence>MAAALAIESARIRTDIIEATEFPDLVARYAVRGVPKTILNDRLFIDGAVPEPDLVAAVSQAAGQAVPEART</sequence>
<dbReference type="PANTHER" id="PTHR37170">
    <property type="entry name" value="GLUTAREDOXIN-RELATED"/>
    <property type="match status" value="1"/>
</dbReference>
<dbReference type="EMBL" id="VBAN01000227">
    <property type="protein sequence ID" value="TMI81015.1"/>
    <property type="molecule type" value="Genomic_DNA"/>
</dbReference>
<dbReference type="PANTHER" id="PTHR37170:SF1">
    <property type="entry name" value="GLUTAREDOXIN-LIKE PROTEIN"/>
    <property type="match status" value="1"/>
</dbReference>
<organism evidence="2 3">
    <name type="scientific">Candidatus Segetimicrobium genomatis</name>
    <dbReference type="NCBI Taxonomy" id="2569760"/>
    <lineage>
        <taxon>Bacteria</taxon>
        <taxon>Bacillati</taxon>
        <taxon>Candidatus Sysuimicrobiota</taxon>
        <taxon>Candidatus Sysuimicrobiia</taxon>
        <taxon>Candidatus Sysuimicrobiales</taxon>
        <taxon>Candidatus Segetimicrobiaceae</taxon>
        <taxon>Candidatus Segetimicrobium</taxon>
    </lineage>
</organism>
<accession>A0A537JBY1</accession>
<feature type="domain" description="Thioredoxin-like fold" evidence="1">
    <location>
        <begin position="3"/>
        <end position="57"/>
    </location>
</feature>
<dbReference type="Pfam" id="PF13192">
    <property type="entry name" value="Thioredoxin_3"/>
    <property type="match status" value="1"/>
</dbReference>
<evidence type="ECO:0000313" key="3">
    <source>
        <dbReference type="Proteomes" id="UP000318093"/>
    </source>
</evidence>
<dbReference type="SUPFAM" id="SSF52833">
    <property type="entry name" value="Thioredoxin-like"/>
    <property type="match status" value="1"/>
</dbReference>
<evidence type="ECO:0000259" key="1">
    <source>
        <dbReference type="Pfam" id="PF13192"/>
    </source>
</evidence>
<dbReference type="InterPro" id="IPR012336">
    <property type="entry name" value="Thioredoxin-like_fold"/>
</dbReference>
<dbReference type="Gene3D" id="3.40.30.80">
    <property type="match status" value="1"/>
</dbReference>
<name>A0A537JBY1_9BACT</name>
<reference evidence="2 3" key="1">
    <citation type="journal article" date="2019" name="Nat. Microbiol.">
        <title>Mediterranean grassland soil C-N compound turnover is dependent on rainfall and depth, and is mediated by genomically divergent microorganisms.</title>
        <authorList>
            <person name="Diamond S."/>
            <person name="Andeer P.F."/>
            <person name="Li Z."/>
            <person name="Crits-Christoph A."/>
            <person name="Burstein D."/>
            <person name="Anantharaman K."/>
            <person name="Lane K.R."/>
            <person name="Thomas B.C."/>
            <person name="Pan C."/>
            <person name="Northen T.R."/>
            <person name="Banfield J.F."/>
        </authorList>
    </citation>
    <scope>NUCLEOTIDE SEQUENCE [LARGE SCALE GENOMIC DNA]</scope>
    <source>
        <strain evidence="2">NP_6</strain>
    </source>
</reference>
<dbReference type="AlphaFoldDB" id="A0A537JBY1"/>
<dbReference type="Proteomes" id="UP000318093">
    <property type="component" value="Unassembled WGS sequence"/>
</dbReference>
<evidence type="ECO:0000313" key="2">
    <source>
        <dbReference type="EMBL" id="TMI81015.1"/>
    </source>
</evidence>